<dbReference type="GO" id="GO:0006397">
    <property type="term" value="P:mRNA processing"/>
    <property type="evidence" value="ECO:0007669"/>
    <property type="project" value="UniProtKB-UniRule"/>
</dbReference>
<feature type="binding site" evidence="15">
    <location>
        <position position="131"/>
    </location>
    <ligand>
        <name>Mg(2+)</name>
        <dbReference type="ChEBI" id="CHEBI:18420"/>
    </ligand>
</feature>
<dbReference type="PANTHER" id="PTHR11207:SF0">
    <property type="entry name" value="RIBONUCLEASE 3"/>
    <property type="match status" value="1"/>
</dbReference>
<evidence type="ECO:0000256" key="10">
    <source>
        <dbReference type="ARBA" id="ARBA00022723"/>
    </source>
</evidence>
<dbReference type="Pfam" id="PF14622">
    <property type="entry name" value="Ribonucleas_3_3"/>
    <property type="match status" value="1"/>
</dbReference>
<evidence type="ECO:0000256" key="1">
    <source>
        <dbReference type="ARBA" id="ARBA00000109"/>
    </source>
</evidence>
<dbReference type="GO" id="GO:0046872">
    <property type="term" value="F:metal ion binding"/>
    <property type="evidence" value="ECO:0007669"/>
    <property type="project" value="UniProtKB-KW"/>
</dbReference>
<dbReference type="GO" id="GO:0008033">
    <property type="term" value="P:tRNA processing"/>
    <property type="evidence" value="ECO:0007669"/>
    <property type="project" value="UniProtKB-KW"/>
</dbReference>
<evidence type="ECO:0000256" key="7">
    <source>
        <dbReference type="ARBA" id="ARBA00022664"/>
    </source>
</evidence>
<keyword evidence="14 15" id="KW-0694">RNA-binding</keyword>
<dbReference type="GO" id="GO:0004525">
    <property type="term" value="F:ribonuclease III activity"/>
    <property type="evidence" value="ECO:0007669"/>
    <property type="project" value="UniProtKB-UniRule"/>
</dbReference>
<evidence type="ECO:0000256" key="6">
    <source>
        <dbReference type="ARBA" id="ARBA00022552"/>
    </source>
</evidence>
<dbReference type="EC" id="3.1.26.3" evidence="15"/>
<evidence type="ECO:0000256" key="8">
    <source>
        <dbReference type="ARBA" id="ARBA00022694"/>
    </source>
</evidence>
<protein>
    <recommendedName>
        <fullName evidence="15">Ribonuclease 3</fullName>
        <ecNumber evidence="15">3.1.26.3</ecNumber>
    </recommendedName>
    <alternativeName>
        <fullName evidence="15">Ribonuclease III</fullName>
        <shortName evidence="15">RNase III</shortName>
    </alternativeName>
</protein>
<keyword evidence="9 15" id="KW-0540">Nuclease</keyword>
<evidence type="ECO:0000256" key="3">
    <source>
        <dbReference type="ARBA" id="ARBA00010183"/>
    </source>
</evidence>
<dbReference type="GO" id="GO:0019843">
    <property type="term" value="F:rRNA binding"/>
    <property type="evidence" value="ECO:0007669"/>
    <property type="project" value="UniProtKB-KW"/>
</dbReference>
<keyword evidence="13 15" id="KW-0460">Magnesium</keyword>
<dbReference type="GO" id="GO:0006364">
    <property type="term" value="P:rRNA processing"/>
    <property type="evidence" value="ECO:0007669"/>
    <property type="project" value="UniProtKB-UniRule"/>
</dbReference>
<dbReference type="CDD" id="cd10845">
    <property type="entry name" value="DSRM_RNAse_III_family"/>
    <property type="match status" value="1"/>
</dbReference>
<dbReference type="PROSITE" id="PS00517">
    <property type="entry name" value="RNASE_3_1"/>
    <property type="match status" value="1"/>
</dbReference>
<dbReference type="SUPFAM" id="SSF69065">
    <property type="entry name" value="RNase III domain-like"/>
    <property type="match status" value="1"/>
</dbReference>
<dbReference type="InterPro" id="IPR036389">
    <property type="entry name" value="RNase_III_sf"/>
</dbReference>
<keyword evidence="11 15" id="KW-0255">Endonuclease</keyword>
<dbReference type="SUPFAM" id="SSF54768">
    <property type="entry name" value="dsRNA-binding domain-like"/>
    <property type="match status" value="1"/>
</dbReference>
<sequence length="244" mass="27157">MKHAKGMLDANRLQALSELCQTLEFVFSDYKLLHQALIHTSYANETKGATIRHNERLEFLGDAVLDLIISSYLFSQCPQLPEGELTKARAQVVCEHTLAKRALELGLGEYLLLGKGEALSGGRERISILADAFEAVIGAVYLDGGFRSAAKYVLNQLKSELFLVERGDYLKDYKTWLQEIVQKNNDSKIAYEVISERGPDHDKSFEVAVLVNNERMGSGWGKSKKEAEQHAAKQALVKLGTLAQ</sequence>
<dbReference type="Pfam" id="PF00035">
    <property type="entry name" value="dsrm"/>
    <property type="match status" value="1"/>
</dbReference>
<dbReference type="GO" id="GO:0005737">
    <property type="term" value="C:cytoplasm"/>
    <property type="evidence" value="ECO:0007669"/>
    <property type="project" value="UniProtKB-SubCell"/>
</dbReference>
<dbReference type="AlphaFoldDB" id="A0A0U1KVF8"/>
<evidence type="ECO:0000256" key="2">
    <source>
        <dbReference type="ARBA" id="ARBA00004496"/>
    </source>
</evidence>
<reference evidence="19" key="1">
    <citation type="submission" date="2015-03" db="EMBL/GenBank/DDBJ databases">
        <authorList>
            <person name="Nijsse Bart"/>
        </authorList>
    </citation>
    <scope>NUCLEOTIDE SEQUENCE [LARGE SCALE GENOMIC DNA]</scope>
</reference>
<feature type="active site" evidence="15">
    <location>
        <position position="62"/>
    </location>
</feature>
<organism evidence="18 19">
    <name type="scientific">Sporomusa ovata</name>
    <dbReference type="NCBI Taxonomy" id="2378"/>
    <lineage>
        <taxon>Bacteria</taxon>
        <taxon>Bacillati</taxon>
        <taxon>Bacillota</taxon>
        <taxon>Negativicutes</taxon>
        <taxon>Selenomonadales</taxon>
        <taxon>Sporomusaceae</taxon>
        <taxon>Sporomusa</taxon>
    </lineage>
</organism>
<dbReference type="EMBL" id="CTRP01000004">
    <property type="protein sequence ID" value="CQR71418.1"/>
    <property type="molecule type" value="Genomic_DNA"/>
</dbReference>
<evidence type="ECO:0000256" key="9">
    <source>
        <dbReference type="ARBA" id="ARBA00022722"/>
    </source>
</evidence>
<dbReference type="CDD" id="cd00593">
    <property type="entry name" value="RIBOc"/>
    <property type="match status" value="1"/>
</dbReference>
<dbReference type="SMART" id="SM00535">
    <property type="entry name" value="RIBOc"/>
    <property type="match status" value="1"/>
</dbReference>
<name>A0A0U1KVF8_9FIRM</name>
<dbReference type="InterPro" id="IPR011907">
    <property type="entry name" value="RNase_III"/>
</dbReference>
<dbReference type="GO" id="GO:0010468">
    <property type="term" value="P:regulation of gene expression"/>
    <property type="evidence" value="ECO:0007669"/>
    <property type="project" value="TreeGrafter"/>
</dbReference>
<dbReference type="PROSITE" id="PS50137">
    <property type="entry name" value="DS_RBD"/>
    <property type="match status" value="1"/>
</dbReference>
<keyword evidence="15" id="KW-0699">rRNA-binding</keyword>
<proteinExistence type="inferred from homology"/>
<dbReference type="GO" id="GO:0042802">
    <property type="term" value="F:identical protein binding"/>
    <property type="evidence" value="ECO:0007669"/>
    <property type="project" value="UniProtKB-ARBA"/>
</dbReference>
<dbReference type="InterPro" id="IPR014720">
    <property type="entry name" value="dsRBD_dom"/>
</dbReference>
<comment type="subcellular location">
    <subcellularLocation>
        <location evidence="2 15">Cytoplasm</location>
    </subcellularLocation>
</comment>
<dbReference type="Gene3D" id="3.30.160.20">
    <property type="match status" value="1"/>
</dbReference>
<comment type="similarity">
    <text evidence="3">Belongs to the ribonuclease III family.</text>
</comment>
<evidence type="ECO:0000259" key="16">
    <source>
        <dbReference type="PROSITE" id="PS50137"/>
    </source>
</evidence>
<evidence type="ECO:0000256" key="11">
    <source>
        <dbReference type="ARBA" id="ARBA00022759"/>
    </source>
</evidence>
<dbReference type="Gene3D" id="1.10.1520.10">
    <property type="entry name" value="Ribonuclease III domain"/>
    <property type="match status" value="1"/>
</dbReference>
<evidence type="ECO:0000313" key="19">
    <source>
        <dbReference type="Proteomes" id="UP000049855"/>
    </source>
</evidence>
<feature type="binding site" evidence="15">
    <location>
        <position position="58"/>
    </location>
    <ligand>
        <name>Mg(2+)</name>
        <dbReference type="ChEBI" id="CHEBI:18420"/>
    </ligand>
</feature>
<keyword evidence="7 15" id="KW-0507">mRNA processing</keyword>
<evidence type="ECO:0000256" key="5">
    <source>
        <dbReference type="ARBA" id="ARBA00022490"/>
    </source>
</evidence>
<keyword evidence="8 15" id="KW-0819">tRNA processing</keyword>
<dbReference type="GO" id="GO:0003725">
    <property type="term" value="F:double-stranded RNA binding"/>
    <property type="evidence" value="ECO:0007669"/>
    <property type="project" value="TreeGrafter"/>
</dbReference>
<dbReference type="NCBIfam" id="TIGR02191">
    <property type="entry name" value="RNaseIII"/>
    <property type="match status" value="1"/>
</dbReference>
<keyword evidence="10 15" id="KW-0479">Metal-binding</keyword>
<feature type="binding site" evidence="15">
    <location>
        <position position="134"/>
    </location>
    <ligand>
        <name>Mg(2+)</name>
        <dbReference type="ChEBI" id="CHEBI:18420"/>
    </ligand>
</feature>
<dbReference type="PANTHER" id="PTHR11207">
    <property type="entry name" value="RIBONUCLEASE III"/>
    <property type="match status" value="1"/>
</dbReference>
<evidence type="ECO:0000313" key="18">
    <source>
        <dbReference type="EMBL" id="CQR71418.1"/>
    </source>
</evidence>
<keyword evidence="12 15" id="KW-0378">Hydrolase</keyword>
<evidence type="ECO:0000256" key="13">
    <source>
        <dbReference type="ARBA" id="ARBA00022842"/>
    </source>
</evidence>
<dbReference type="FunFam" id="3.30.160.20:FF:000003">
    <property type="entry name" value="Ribonuclease 3"/>
    <property type="match status" value="1"/>
</dbReference>
<comment type="cofactor">
    <cofactor evidence="15">
        <name>Mg(2+)</name>
        <dbReference type="ChEBI" id="CHEBI:18420"/>
    </cofactor>
</comment>
<evidence type="ECO:0000259" key="17">
    <source>
        <dbReference type="PROSITE" id="PS50142"/>
    </source>
</evidence>
<keyword evidence="6 15" id="KW-0698">rRNA processing</keyword>
<comment type="catalytic activity">
    <reaction evidence="1 15">
        <text>Endonucleolytic cleavage to 5'-phosphomonoester.</text>
        <dbReference type="EC" id="3.1.26.3"/>
    </reaction>
</comment>
<dbReference type="InterPro" id="IPR000999">
    <property type="entry name" value="RNase_III_dom"/>
</dbReference>
<comment type="subunit">
    <text evidence="4 15">Homodimer.</text>
</comment>
<dbReference type="HAMAP" id="MF_00104">
    <property type="entry name" value="RNase_III"/>
    <property type="match status" value="1"/>
</dbReference>
<evidence type="ECO:0000256" key="14">
    <source>
        <dbReference type="ARBA" id="ARBA00022884"/>
    </source>
</evidence>
<dbReference type="SMART" id="SM00358">
    <property type="entry name" value="DSRM"/>
    <property type="match status" value="1"/>
</dbReference>
<feature type="domain" description="DRBM" evidence="16">
    <location>
        <begin position="172"/>
        <end position="241"/>
    </location>
</feature>
<evidence type="ECO:0000256" key="15">
    <source>
        <dbReference type="HAMAP-Rule" id="MF_00104"/>
    </source>
</evidence>
<feature type="active site" evidence="15">
    <location>
        <position position="134"/>
    </location>
</feature>
<feature type="domain" description="RNase III" evidence="17">
    <location>
        <begin position="16"/>
        <end position="145"/>
    </location>
</feature>
<dbReference type="Proteomes" id="UP000049855">
    <property type="component" value="Unassembled WGS sequence"/>
</dbReference>
<evidence type="ECO:0000256" key="12">
    <source>
        <dbReference type="ARBA" id="ARBA00022801"/>
    </source>
</evidence>
<dbReference type="FunFam" id="1.10.1520.10:FF:000001">
    <property type="entry name" value="Ribonuclease 3"/>
    <property type="match status" value="1"/>
</dbReference>
<keyword evidence="5 15" id="KW-0963">Cytoplasm</keyword>
<gene>
    <name evidence="15" type="primary">rnc</name>
    <name evidence="18" type="ORF">SpAn4DRAFT_3923</name>
</gene>
<comment type="function">
    <text evidence="15">Digests double-stranded RNA. Involved in the processing of primary rRNA transcript to yield the immediate precursors to the large and small rRNAs (23S and 16S). Processes some mRNAs, and tRNAs when they are encoded in the rRNA operon. Processes pre-crRNA and tracrRNA of type II CRISPR loci if present in the organism.</text>
</comment>
<accession>A0A0U1KVF8</accession>
<dbReference type="RefSeq" id="WP_021167516.1">
    <property type="nucleotide sequence ID" value="NZ_CTRP01000004.1"/>
</dbReference>
<dbReference type="PROSITE" id="PS50142">
    <property type="entry name" value="RNASE_3_2"/>
    <property type="match status" value="1"/>
</dbReference>
<evidence type="ECO:0000256" key="4">
    <source>
        <dbReference type="ARBA" id="ARBA00011738"/>
    </source>
</evidence>
<keyword evidence="19" id="KW-1185">Reference proteome</keyword>